<sequence length="1187" mass="133082">MKKRQQLSKEGIILFYFPGSRTVLKQGEKEQELKIEQHESHQDNIFFLTKLLEGTLGRHKLEKTYQRSKNMKRFKQFPIFILIINVGCVLLAPVYEHEPIDDLVEGFRRQQMVMSTTLINASQTLGLPGKLAEAEVEEAEERAMLAFRRKNEAKTPFIATSSQLNLGYIGRGYDIYMGNPMDDVGEVDQGFRFPVIDLPFSFRFTSDGGYRIPDNVDVISETSASFGSSYHQVKTETDYQSMLQVDASHLTTTVGLLIPEGIINSVNAAAGGYGVSGSFSASTSYKKSVKEVTKGETTTLQIVGRANVYKARLSSIGTISKVSDFFEDNIRALPSENCEEDVVQQLYIQVIEQFGTHYTTEVVMGAKAVQESKFKNSDLDKFQSVGISAKVAAQMSAKVGAFSASAGFSVGVNSNDDMRKKVSNTEKEQREYYIGGSPPSGDYSSGSTESLREWARSAAENPVPIQYKLSSIDALIRPKYFKKSETGLFEKRHCFRKALYTYCTSSIAANHCSLKSESTTDGNPGTFRYGDFVTIRNRNRYLSLSQNFGISPGLTIKPLTTVTAITNYDGLFQLVSPEGENEKLGMTLHYGEPFLLKTIEGDMLHIGRSMILNDDEPEETRLLSLFEDQDEVQERNISYSPVTDYSIFLKKEEACSYLISLATYCSHKQTRRYHVEMFGTGGTTIQTVTVGNKTDCVCHYYSYGLLICSSFWYHTVAVAKDIGEIKKVRITGKSGESTYGIWQLQIRSMIDGVKRKVKWNWGYARDEVYEIKTNLKSSSTSIDSKIYPVQFTFQSNNTAYLEGQPLKVIDSGFIHILSSVPRESFWGQGMTNVVSLENTEEVGIKEIGPRPHKPLTAVCSDLIFPHVDKISKRHDFENQILISFEVKVRVIDIQIQSNSTLNFSLYYLHEVNKTFVQMDIEPAQENVIQKWSPKSPMYTRAIKISTTSKLENNTNITGMVDNVIISGCPSAILNTGTLNAVSETWTMEPSENVLKIRPYLHVVAMSKSKDPVTLFKDIQTQLSKTFSLTYQLKESQYDCAFNIESMKINIPDSELLFNIINITKISTKDGQDLTITIDITSLNKNDLNRGIMSLNSTIKTAIKNTVCSGQQFSFQTGSPAKTNDSSSFFTSNVWIIISICIGILQVITLSVLCVKTIRGQSIAKEERPIRLLGFNKLNEEDDFKAEV</sequence>
<evidence type="ECO:0000256" key="5">
    <source>
        <dbReference type="ARBA" id="ARBA00023136"/>
    </source>
</evidence>
<dbReference type="Proteomes" id="UP000507470">
    <property type="component" value="Unassembled WGS sequence"/>
</dbReference>
<gene>
    <name evidence="10" type="ORF">MCOR_41607</name>
</gene>
<organism evidence="10 11">
    <name type="scientific">Mytilus coruscus</name>
    <name type="common">Sea mussel</name>
    <dbReference type="NCBI Taxonomy" id="42192"/>
    <lineage>
        <taxon>Eukaryota</taxon>
        <taxon>Metazoa</taxon>
        <taxon>Spiralia</taxon>
        <taxon>Lophotrochozoa</taxon>
        <taxon>Mollusca</taxon>
        <taxon>Bivalvia</taxon>
        <taxon>Autobranchia</taxon>
        <taxon>Pteriomorphia</taxon>
        <taxon>Mytilida</taxon>
        <taxon>Mytiloidea</taxon>
        <taxon>Mytilidae</taxon>
        <taxon>Mytilinae</taxon>
        <taxon>Mytilus</taxon>
    </lineage>
</organism>
<dbReference type="InterPro" id="IPR020863">
    <property type="entry name" value="MACPF_CS"/>
</dbReference>
<dbReference type="PANTHER" id="PTHR45742:SF8">
    <property type="entry name" value="FLOCCULATION PROTEIN FLO11"/>
    <property type="match status" value="1"/>
</dbReference>
<evidence type="ECO:0000256" key="3">
    <source>
        <dbReference type="ARBA" id="ARBA00022525"/>
    </source>
</evidence>
<keyword evidence="8" id="KW-0812">Transmembrane</keyword>
<dbReference type="EMBL" id="CACVKT020007517">
    <property type="protein sequence ID" value="CAC5408190.1"/>
    <property type="molecule type" value="Genomic_DNA"/>
</dbReference>
<dbReference type="PROSITE" id="PS00279">
    <property type="entry name" value="MACPF_1"/>
    <property type="match status" value="1"/>
</dbReference>
<dbReference type="PANTHER" id="PTHR45742">
    <property type="entry name" value="COMPLEMENT COMPONENT C6"/>
    <property type="match status" value="1"/>
</dbReference>
<feature type="transmembrane region" description="Helical" evidence="8">
    <location>
        <begin position="77"/>
        <end position="95"/>
    </location>
</feature>
<comment type="subcellular location">
    <subcellularLocation>
        <location evidence="1">Membrane</location>
    </subcellularLocation>
    <subcellularLocation>
        <location evidence="2">Secreted</location>
    </subcellularLocation>
</comment>
<evidence type="ECO:0000256" key="8">
    <source>
        <dbReference type="SAM" id="Phobius"/>
    </source>
</evidence>
<dbReference type="GO" id="GO:0005576">
    <property type="term" value="C:extracellular region"/>
    <property type="evidence" value="ECO:0007669"/>
    <property type="project" value="UniProtKB-SubCell"/>
</dbReference>
<reference evidence="10 11" key="1">
    <citation type="submission" date="2020-06" db="EMBL/GenBank/DDBJ databases">
        <authorList>
            <person name="Li R."/>
            <person name="Bekaert M."/>
        </authorList>
    </citation>
    <scope>NUCLEOTIDE SEQUENCE [LARGE SCALE GENOMIC DNA]</scope>
    <source>
        <strain evidence="11">wild</strain>
    </source>
</reference>
<accession>A0A6J8DMT3</accession>
<feature type="domain" description="MACPF" evidence="9">
    <location>
        <begin position="151"/>
        <end position="506"/>
    </location>
</feature>
<dbReference type="GO" id="GO:0016020">
    <property type="term" value="C:membrane"/>
    <property type="evidence" value="ECO:0007669"/>
    <property type="project" value="UniProtKB-SubCell"/>
</dbReference>
<keyword evidence="5 8" id="KW-0472">Membrane</keyword>
<evidence type="ECO:0000256" key="7">
    <source>
        <dbReference type="SAM" id="MobiDB-lite"/>
    </source>
</evidence>
<feature type="region of interest" description="Disordered" evidence="7">
    <location>
        <begin position="423"/>
        <end position="448"/>
    </location>
</feature>
<keyword evidence="11" id="KW-1185">Reference proteome</keyword>
<evidence type="ECO:0000313" key="11">
    <source>
        <dbReference type="Proteomes" id="UP000507470"/>
    </source>
</evidence>
<keyword evidence="3" id="KW-0964">Secreted</keyword>
<feature type="transmembrane region" description="Helical" evidence="8">
    <location>
        <begin position="1133"/>
        <end position="1154"/>
    </location>
</feature>
<dbReference type="PROSITE" id="PS51412">
    <property type="entry name" value="MACPF_2"/>
    <property type="match status" value="1"/>
</dbReference>
<evidence type="ECO:0000256" key="4">
    <source>
        <dbReference type="ARBA" id="ARBA00022852"/>
    </source>
</evidence>
<keyword evidence="6" id="KW-1015">Disulfide bond</keyword>
<dbReference type="Pfam" id="PF01823">
    <property type="entry name" value="MACPF"/>
    <property type="match status" value="1"/>
</dbReference>
<feature type="compositionally biased region" description="Low complexity" evidence="7">
    <location>
        <begin position="435"/>
        <end position="447"/>
    </location>
</feature>
<evidence type="ECO:0000256" key="2">
    <source>
        <dbReference type="ARBA" id="ARBA00004613"/>
    </source>
</evidence>
<evidence type="ECO:0000313" key="10">
    <source>
        <dbReference type="EMBL" id="CAC5408190.1"/>
    </source>
</evidence>
<proteinExistence type="predicted"/>
<dbReference type="GO" id="GO:0031640">
    <property type="term" value="P:killing of cells of another organism"/>
    <property type="evidence" value="ECO:0007669"/>
    <property type="project" value="UniProtKB-KW"/>
</dbReference>
<evidence type="ECO:0000256" key="1">
    <source>
        <dbReference type="ARBA" id="ARBA00004370"/>
    </source>
</evidence>
<protein>
    <recommendedName>
        <fullName evidence="9">MACPF domain-containing protein</fullName>
    </recommendedName>
</protein>
<evidence type="ECO:0000259" key="9">
    <source>
        <dbReference type="PROSITE" id="PS51412"/>
    </source>
</evidence>
<name>A0A6J8DMT3_MYTCO</name>
<keyword evidence="4" id="KW-0204">Cytolysis</keyword>
<keyword evidence="8" id="KW-1133">Transmembrane helix</keyword>
<dbReference type="SMART" id="SM00457">
    <property type="entry name" value="MACPF"/>
    <property type="match status" value="1"/>
</dbReference>
<evidence type="ECO:0000256" key="6">
    <source>
        <dbReference type="ARBA" id="ARBA00023157"/>
    </source>
</evidence>
<dbReference type="AlphaFoldDB" id="A0A6J8DMT3"/>
<dbReference type="InterPro" id="IPR020864">
    <property type="entry name" value="MACPF"/>
</dbReference>
<dbReference type="OrthoDB" id="1366754at2759"/>